<dbReference type="InParanoid" id="H1XPC0"/>
<reference evidence="2 3" key="1">
    <citation type="submission" date="2011-09" db="EMBL/GenBank/DDBJ databases">
        <title>The permanent draft genome of Caldithrix abyssi DSM 13497.</title>
        <authorList>
            <consortium name="US DOE Joint Genome Institute (JGI-PGF)"/>
            <person name="Lucas S."/>
            <person name="Han J."/>
            <person name="Lapidus A."/>
            <person name="Bruce D."/>
            <person name="Goodwin L."/>
            <person name="Pitluck S."/>
            <person name="Peters L."/>
            <person name="Kyrpides N."/>
            <person name="Mavromatis K."/>
            <person name="Ivanova N."/>
            <person name="Mikhailova N."/>
            <person name="Chertkov O."/>
            <person name="Detter J.C."/>
            <person name="Tapia R."/>
            <person name="Han C."/>
            <person name="Land M."/>
            <person name="Hauser L."/>
            <person name="Markowitz V."/>
            <person name="Cheng J.-F."/>
            <person name="Hugenholtz P."/>
            <person name="Woyke T."/>
            <person name="Wu D."/>
            <person name="Spring S."/>
            <person name="Brambilla E."/>
            <person name="Klenk H.-P."/>
            <person name="Eisen J.A."/>
        </authorList>
    </citation>
    <scope>NUCLEOTIDE SEQUENCE [LARGE SCALE GENOMIC DNA]</scope>
    <source>
        <strain evidence="2 3">DSM 13497</strain>
    </source>
</reference>
<dbReference type="InterPro" id="IPR029016">
    <property type="entry name" value="GAF-like_dom_sf"/>
</dbReference>
<dbReference type="EMBL" id="CP018099">
    <property type="protein sequence ID" value="APF18208.1"/>
    <property type="molecule type" value="Genomic_DNA"/>
</dbReference>
<dbReference type="Proteomes" id="UP000004671">
    <property type="component" value="Chromosome"/>
</dbReference>
<evidence type="ECO:0000313" key="4">
    <source>
        <dbReference type="Proteomes" id="UP000183868"/>
    </source>
</evidence>
<dbReference type="PaxDb" id="880073-Calab_2625"/>
<dbReference type="RefSeq" id="WP_006929508.1">
    <property type="nucleotide sequence ID" value="NZ_CM001402.1"/>
</dbReference>
<accession>H1XPC0</accession>
<evidence type="ECO:0000313" key="1">
    <source>
        <dbReference type="EMBL" id="APF18208.1"/>
    </source>
</evidence>
<dbReference type="KEGG" id="caby:Cabys_1459"/>
<proteinExistence type="predicted"/>
<dbReference type="Gene3D" id="3.30.450.40">
    <property type="match status" value="1"/>
</dbReference>
<dbReference type="HOGENOM" id="CLU_859648_0_0_0"/>
<name>H1XPC0_CALAY</name>
<dbReference type="SUPFAM" id="SSF55781">
    <property type="entry name" value="GAF domain-like"/>
    <property type="match status" value="1"/>
</dbReference>
<keyword evidence="3" id="KW-1185">Reference proteome</keyword>
<dbReference type="AlphaFoldDB" id="H1XPC0"/>
<gene>
    <name evidence="1" type="ORF">Cabys_1459</name>
    <name evidence="2" type="ORF">Calab_2625</name>
</gene>
<dbReference type="EMBL" id="CM001402">
    <property type="protein sequence ID" value="EHO42235.1"/>
    <property type="molecule type" value="Genomic_DNA"/>
</dbReference>
<dbReference type="STRING" id="880073.Cabys_1459"/>
<protein>
    <submittedName>
        <fullName evidence="1">GAF domain-containing protein</fullName>
    </submittedName>
</protein>
<evidence type="ECO:0000313" key="3">
    <source>
        <dbReference type="Proteomes" id="UP000004671"/>
    </source>
</evidence>
<evidence type="ECO:0000313" key="2">
    <source>
        <dbReference type="EMBL" id="EHO42235.1"/>
    </source>
</evidence>
<organism evidence="2 3">
    <name type="scientific">Caldithrix abyssi DSM 13497</name>
    <dbReference type="NCBI Taxonomy" id="880073"/>
    <lineage>
        <taxon>Bacteria</taxon>
        <taxon>Pseudomonadati</taxon>
        <taxon>Calditrichota</taxon>
        <taxon>Calditrichia</taxon>
        <taxon>Calditrichales</taxon>
        <taxon>Calditrichaceae</taxon>
        <taxon>Caldithrix</taxon>
    </lineage>
</organism>
<dbReference type="Proteomes" id="UP000183868">
    <property type="component" value="Chromosome"/>
</dbReference>
<reference evidence="1 4" key="2">
    <citation type="submission" date="2016-11" db="EMBL/GenBank/DDBJ databases">
        <title>Genomic analysis of Caldithrix abyssi and proposal of a novel bacterial phylum Caldithrichaeota.</title>
        <authorList>
            <person name="Kublanov I."/>
            <person name="Sigalova O."/>
            <person name="Gavrilov S."/>
            <person name="Lebedinsky A."/>
            <person name="Ivanova N."/>
            <person name="Daum C."/>
            <person name="Reddy T."/>
            <person name="Klenk H.P."/>
            <person name="Goker M."/>
            <person name="Reva O."/>
            <person name="Miroshnichenko M."/>
            <person name="Kyprides N."/>
            <person name="Woyke T."/>
            <person name="Gelfand M."/>
        </authorList>
    </citation>
    <scope>NUCLEOTIDE SEQUENCE [LARGE SCALE GENOMIC DNA]</scope>
    <source>
        <strain evidence="1 4">LF13</strain>
    </source>
</reference>
<sequence length="323" mass="37520">MPDKNLNISEAALQLTEVVSLINQVNDFSIALDMILDTCVEYLKIPHVGVARFKEDEEKFQIVKSRNFDQNLKDRFRFNLFTPINNFVIRKERTSAFKNLGSRIQIGNERFELESAFKTLYLLPFRFHEQINGFLIIHIYQSEDDLSESTLTLLESFVNLVAPIFHVFGPLKTHKRGGENIISKIIKDRINEARLGLFPVSFAIFRIQLWQEMISSVALQDTVQTYQQVFEKRLGQLGDVIWLTLDTAFFIFPNADLFTIESLCSALKEEIESNFNRQDDQVEINVKYVSISYPQSGKEGYDIINQLWLRLFDELQADFATNH</sequence>